<evidence type="ECO:0000313" key="3">
    <source>
        <dbReference type="EMBL" id="OAG00490.1"/>
    </source>
</evidence>
<dbReference type="GeneID" id="28759311"/>
<dbReference type="Gene3D" id="2.60.40.420">
    <property type="entry name" value="Cupredoxins - blue copper proteins"/>
    <property type="match status" value="1"/>
</dbReference>
<evidence type="ECO:0000256" key="1">
    <source>
        <dbReference type="SAM" id="MobiDB-lite"/>
    </source>
</evidence>
<keyword evidence="2" id="KW-0732">Signal</keyword>
<feature type="compositionally biased region" description="Low complexity" evidence="1">
    <location>
        <begin position="193"/>
        <end position="208"/>
    </location>
</feature>
<feature type="compositionally biased region" description="Basic residues" evidence="1">
    <location>
        <begin position="213"/>
        <end position="223"/>
    </location>
</feature>
<keyword evidence="4" id="KW-1185">Reference proteome</keyword>
<evidence type="ECO:0000256" key="2">
    <source>
        <dbReference type="SAM" id="SignalP"/>
    </source>
</evidence>
<dbReference type="InterPro" id="IPR008972">
    <property type="entry name" value="Cupredoxin"/>
</dbReference>
<dbReference type="SUPFAM" id="SSF49503">
    <property type="entry name" value="Cupredoxins"/>
    <property type="match status" value="1"/>
</dbReference>
<evidence type="ECO:0000313" key="4">
    <source>
        <dbReference type="Proteomes" id="UP000077069"/>
    </source>
</evidence>
<dbReference type="EMBL" id="KV441559">
    <property type="protein sequence ID" value="OAG00490.1"/>
    <property type="molecule type" value="Genomic_DNA"/>
</dbReference>
<feature type="compositionally biased region" description="Polar residues" evidence="1">
    <location>
        <begin position="181"/>
        <end position="192"/>
    </location>
</feature>
<dbReference type="AlphaFoldDB" id="A0A177C1J7"/>
<dbReference type="Proteomes" id="UP000077069">
    <property type="component" value="Unassembled WGS sequence"/>
</dbReference>
<sequence>MMYSSILLAALAHSSAVLAATMQVTVGTNNQFVFTPDTVVAQPGDMIAFNFVSQNHSVASSNANSPCTPQRNAIFSDFQPVAAPAGANTNAAATGNGGNAKNRNGRNKNNKRQTGNTPMFMVPVTDNNPIYIYCSQAQHCQQGMVMVVNPPAAGMGVAQYRQLAAQAKQNKSPRGGISGGQIVNNAAGTNPPNGVVGAAAAAAQTNNGNGKGKGNKKGAKKNN</sequence>
<feature type="chain" id="PRO_5008057666" description="Cupredoxin" evidence="2">
    <location>
        <begin position="20"/>
        <end position="223"/>
    </location>
</feature>
<dbReference type="RefSeq" id="XP_018030855.1">
    <property type="nucleotide sequence ID" value="XM_018175825.1"/>
</dbReference>
<reference evidence="3 4" key="1">
    <citation type="submission" date="2016-05" db="EMBL/GenBank/DDBJ databases">
        <title>Comparative analysis of secretome profiles of manganese(II)-oxidizing ascomycete fungi.</title>
        <authorList>
            <consortium name="DOE Joint Genome Institute"/>
            <person name="Zeiner C.A."/>
            <person name="Purvine S.O."/>
            <person name="Zink E.M."/>
            <person name="Wu S."/>
            <person name="Pasa-Tolic L."/>
            <person name="Chaput D.L."/>
            <person name="Haridas S."/>
            <person name="Grigoriev I.V."/>
            <person name="Santelli C.M."/>
            <person name="Hansel C.M."/>
        </authorList>
    </citation>
    <scope>NUCLEOTIDE SEQUENCE [LARGE SCALE GENOMIC DNA]</scope>
    <source>
        <strain evidence="3 4">AP3s5-JAC2a</strain>
    </source>
</reference>
<dbReference type="STRING" id="1460663.A0A177C1J7"/>
<gene>
    <name evidence="3" type="ORF">CC84DRAFT_1129237</name>
</gene>
<protein>
    <recommendedName>
        <fullName evidence="5">Cupredoxin</fullName>
    </recommendedName>
</protein>
<organism evidence="3 4">
    <name type="scientific">Paraphaeosphaeria sporulosa</name>
    <dbReference type="NCBI Taxonomy" id="1460663"/>
    <lineage>
        <taxon>Eukaryota</taxon>
        <taxon>Fungi</taxon>
        <taxon>Dikarya</taxon>
        <taxon>Ascomycota</taxon>
        <taxon>Pezizomycotina</taxon>
        <taxon>Dothideomycetes</taxon>
        <taxon>Pleosporomycetidae</taxon>
        <taxon>Pleosporales</taxon>
        <taxon>Massarineae</taxon>
        <taxon>Didymosphaeriaceae</taxon>
        <taxon>Paraphaeosphaeria</taxon>
    </lineage>
</organism>
<accession>A0A177C1J7</accession>
<feature type="compositionally biased region" description="Low complexity" evidence="1">
    <location>
        <begin position="87"/>
        <end position="102"/>
    </location>
</feature>
<dbReference type="InterPro" id="IPR052953">
    <property type="entry name" value="Ser-rich/MCO-related"/>
</dbReference>
<dbReference type="PANTHER" id="PTHR34883:SF17">
    <property type="entry name" value="CUPREDOXIN"/>
    <property type="match status" value="1"/>
</dbReference>
<evidence type="ECO:0008006" key="5">
    <source>
        <dbReference type="Google" id="ProtNLM"/>
    </source>
</evidence>
<feature type="signal peptide" evidence="2">
    <location>
        <begin position="1"/>
        <end position="19"/>
    </location>
</feature>
<feature type="region of interest" description="Disordered" evidence="1">
    <location>
        <begin position="87"/>
        <end position="120"/>
    </location>
</feature>
<proteinExistence type="predicted"/>
<dbReference type="PANTHER" id="PTHR34883">
    <property type="entry name" value="SERINE-RICH PROTEIN, PUTATIVE-RELATED-RELATED"/>
    <property type="match status" value="1"/>
</dbReference>
<dbReference type="OrthoDB" id="5421909at2759"/>
<dbReference type="InParanoid" id="A0A177C1J7"/>
<feature type="region of interest" description="Disordered" evidence="1">
    <location>
        <begin position="169"/>
        <end position="223"/>
    </location>
</feature>
<name>A0A177C1J7_9PLEO</name>